<dbReference type="AlphaFoldDB" id="A0A2S5TFJ2"/>
<feature type="transmembrane region" description="Helical" evidence="1">
    <location>
        <begin position="74"/>
        <end position="93"/>
    </location>
</feature>
<dbReference type="InterPro" id="IPR058068">
    <property type="entry name" value="LIC_13387-like"/>
</dbReference>
<dbReference type="NCBIfam" id="NF047765">
    <property type="entry name" value="LIC_13387_fam"/>
    <property type="match status" value="1"/>
</dbReference>
<feature type="transmembrane region" description="Helical" evidence="1">
    <location>
        <begin position="45"/>
        <end position="67"/>
    </location>
</feature>
<accession>A0A2S5TFJ2</accession>
<proteinExistence type="predicted"/>
<name>A0A2S5TFJ2_9GAMM</name>
<dbReference type="OrthoDB" id="960254at2"/>
<keyword evidence="1" id="KW-1133">Transmembrane helix</keyword>
<keyword evidence="1" id="KW-0472">Membrane</keyword>
<gene>
    <name evidence="2" type="ORF">C3942_12975</name>
</gene>
<keyword evidence="1" id="KW-0812">Transmembrane</keyword>
<keyword evidence="3" id="KW-1185">Reference proteome</keyword>
<reference evidence="2 3" key="1">
    <citation type="submission" date="2018-02" db="EMBL/GenBank/DDBJ databases">
        <title>Genome sequencing of Solimonas sp. HR-BB.</title>
        <authorList>
            <person name="Lee Y."/>
            <person name="Jeon C.O."/>
        </authorList>
    </citation>
    <scope>NUCLEOTIDE SEQUENCE [LARGE SCALE GENOMIC DNA]</scope>
    <source>
        <strain evidence="2 3">HR-BB</strain>
    </source>
</reference>
<comment type="caution">
    <text evidence="2">The sequence shown here is derived from an EMBL/GenBank/DDBJ whole genome shotgun (WGS) entry which is preliminary data.</text>
</comment>
<evidence type="ECO:0000313" key="2">
    <source>
        <dbReference type="EMBL" id="PPE73760.1"/>
    </source>
</evidence>
<dbReference type="EMBL" id="PSNW01000006">
    <property type="protein sequence ID" value="PPE73760.1"/>
    <property type="molecule type" value="Genomic_DNA"/>
</dbReference>
<organism evidence="2 3">
    <name type="scientific">Solimonas fluminis</name>
    <dbReference type="NCBI Taxonomy" id="2086571"/>
    <lineage>
        <taxon>Bacteria</taxon>
        <taxon>Pseudomonadati</taxon>
        <taxon>Pseudomonadota</taxon>
        <taxon>Gammaproteobacteria</taxon>
        <taxon>Nevskiales</taxon>
        <taxon>Nevskiaceae</taxon>
        <taxon>Solimonas</taxon>
    </lineage>
</organism>
<evidence type="ECO:0000313" key="3">
    <source>
        <dbReference type="Proteomes" id="UP000238220"/>
    </source>
</evidence>
<sequence>MLALGTAHLVFTFFGPKLLPRDPSLIEHMKAVSPVITRETTIWRAWIGFNATHSYSAMLFGLVWGYLGLAWPELLFGSAFLSGLGLVTLLAYIPLGRLYFFSLPFRGILLANALYVSGLVLAHT</sequence>
<evidence type="ECO:0008006" key="4">
    <source>
        <dbReference type="Google" id="ProtNLM"/>
    </source>
</evidence>
<protein>
    <recommendedName>
        <fullName evidence="4">DUF1304 domain-containing protein</fullName>
    </recommendedName>
</protein>
<dbReference type="Proteomes" id="UP000238220">
    <property type="component" value="Unassembled WGS sequence"/>
</dbReference>
<feature type="transmembrane region" description="Helical" evidence="1">
    <location>
        <begin position="99"/>
        <end position="122"/>
    </location>
</feature>
<evidence type="ECO:0000256" key="1">
    <source>
        <dbReference type="SAM" id="Phobius"/>
    </source>
</evidence>